<dbReference type="Gene3D" id="1.10.10.2660">
    <property type="entry name" value="Ubiquitin-activating enzyme E1, SCCH domain"/>
    <property type="match status" value="1"/>
</dbReference>
<reference evidence="5 6" key="1">
    <citation type="submission" date="2015-09" db="EMBL/GenBank/DDBJ databases">
        <title>Draft genome of the parasitic nematode Teladorsagia circumcincta isolate WARC Sus (inbred).</title>
        <authorList>
            <person name="Mitreva M."/>
        </authorList>
    </citation>
    <scope>NUCLEOTIDE SEQUENCE [LARGE SCALE GENOMIC DNA]</scope>
    <source>
        <strain evidence="5 6">S</strain>
    </source>
</reference>
<dbReference type="SUPFAM" id="SSF69572">
    <property type="entry name" value="Activating enzymes of the ubiquitin-like proteins"/>
    <property type="match status" value="1"/>
</dbReference>
<dbReference type="SMART" id="SM00985">
    <property type="entry name" value="UBA_e1_C"/>
    <property type="match status" value="1"/>
</dbReference>
<dbReference type="InterPro" id="IPR019572">
    <property type="entry name" value="UBA_E1_SCCH"/>
</dbReference>
<comment type="similarity">
    <text evidence="2">Belongs to the ubiquitin-activating E1 family.</text>
</comment>
<feature type="transmembrane region" description="Helical" evidence="3">
    <location>
        <begin position="74"/>
        <end position="92"/>
    </location>
</feature>
<name>A0A2G9TND5_TELCI</name>
<dbReference type="EMBL" id="KZ357909">
    <property type="protein sequence ID" value="PIO59408.1"/>
    <property type="molecule type" value="Genomic_DNA"/>
</dbReference>
<evidence type="ECO:0000256" key="2">
    <source>
        <dbReference type="ARBA" id="ARBA00005673"/>
    </source>
</evidence>
<evidence type="ECO:0000313" key="6">
    <source>
        <dbReference type="Proteomes" id="UP000230423"/>
    </source>
</evidence>
<evidence type="ECO:0000256" key="1">
    <source>
        <dbReference type="ARBA" id="ARBA00004906"/>
    </source>
</evidence>
<dbReference type="Gene3D" id="3.10.290.60">
    <property type="entry name" value="Ubiquitin-activating enzyme E1, UFD domain"/>
    <property type="match status" value="1"/>
</dbReference>
<organism evidence="5 6">
    <name type="scientific">Teladorsagia circumcincta</name>
    <name type="common">Brown stomach worm</name>
    <name type="synonym">Ostertagia circumcincta</name>
    <dbReference type="NCBI Taxonomy" id="45464"/>
    <lineage>
        <taxon>Eukaryota</taxon>
        <taxon>Metazoa</taxon>
        <taxon>Ecdysozoa</taxon>
        <taxon>Nematoda</taxon>
        <taxon>Chromadorea</taxon>
        <taxon>Rhabditida</taxon>
        <taxon>Rhabditina</taxon>
        <taxon>Rhabditomorpha</taxon>
        <taxon>Strongyloidea</taxon>
        <taxon>Trichostrongylidae</taxon>
        <taxon>Teladorsagia</taxon>
    </lineage>
</organism>
<dbReference type="AlphaFoldDB" id="A0A2G9TND5"/>
<dbReference type="InterPro" id="IPR035985">
    <property type="entry name" value="Ubiquitin-activating_enz"/>
</dbReference>
<feature type="domain" description="Ubiquitin-activating enzyme E1 C-terminal" evidence="4">
    <location>
        <begin position="100"/>
        <end position="192"/>
    </location>
</feature>
<proteinExistence type="inferred from homology"/>
<dbReference type="InterPro" id="IPR018965">
    <property type="entry name" value="Ub-activating_enz_E1_C"/>
</dbReference>
<protein>
    <submittedName>
        <fullName evidence="5">Ubiquitin-activating enzyme e1 protein</fullName>
    </submittedName>
</protein>
<evidence type="ECO:0000313" key="5">
    <source>
        <dbReference type="EMBL" id="PIO59408.1"/>
    </source>
</evidence>
<dbReference type="InterPro" id="IPR042063">
    <property type="entry name" value="Ubi_acti_E1_SCCH"/>
</dbReference>
<sequence>HCAGIALETVSSTLFPCLLKVMRIMYRAFLALIAQDDDTNHHMEMITAASNLRAENYNIQPADRMKTKQIAGRIIPAIATTTATVAGLMIGTTKPPLERFKNGFINLALPFFGFSEPIAAPVKKYNESSFTLWDRLEIQGPKTLQEAVDWIQASSRSYNETGLEVTMLSSGVSLIYSFFMDAKKRAHRMPME</sequence>
<accession>A0A2G9TND5</accession>
<dbReference type="Proteomes" id="UP000230423">
    <property type="component" value="Unassembled WGS sequence"/>
</dbReference>
<dbReference type="InterPro" id="IPR038252">
    <property type="entry name" value="UBA_E1_C_sf"/>
</dbReference>
<evidence type="ECO:0000259" key="4">
    <source>
        <dbReference type="SMART" id="SM00985"/>
    </source>
</evidence>
<keyword evidence="3" id="KW-0812">Transmembrane</keyword>
<dbReference type="GO" id="GO:0008641">
    <property type="term" value="F:ubiquitin-like modifier activating enzyme activity"/>
    <property type="evidence" value="ECO:0007669"/>
    <property type="project" value="InterPro"/>
</dbReference>
<dbReference type="OrthoDB" id="10252231at2759"/>
<keyword evidence="6" id="KW-1185">Reference proteome</keyword>
<feature type="non-terminal residue" evidence="5">
    <location>
        <position position="1"/>
    </location>
</feature>
<keyword evidence="3" id="KW-0472">Membrane</keyword>
<comment type="pathway">
    <text evidence="1">Protein modification; protein ubiquitination.</text>
</comment>
<dbReference type="Pfam" id="PF10585">
    <property type="entry name" value="UBA_E1_SCCH"/>
    <property type="match status" value="1"/>
</dbReference>
<evidence type="ECO:0000256" key="3">
    <source>
        <dbReference type="SAM" id="Phobius"/>
    </source>
</evidence>
<gene>
    <name evidence="5" type="ORF">TELCIR_19130</name>
</gene>
<dbReference type="Pfam" id="PF09358">
    <property type="entry name" value="E1_UFD"/>
    <property type="match status" value="1"/>
</dbReference>
<keyword evidence="3" id="KW-1133">Transmembrane helix</keyword>